<dbReference type="EMBL" id="MJFZ01000943">
    <property type="protein sequence ID" value="RAW24051.1"/>
    <property type="molecule type" value="Genomic_DNA"/>
</dbReference>
<evidence type="ECO:0000313" key="2">
    <source>
        <dbReference type="Proteomes" id="UP000251314"/>
    </source>
</evidence>
<sequence length="142" mass="15859">MFRLHSRLKTAGMTLDDAVFNAMLVLSLPSNEQFDRLRGLVDTGMDCVSTPDKVVAMTITFGKANKTDNQLTWSFGSGRQSSNLSQHSNGHIGVLRNQLQALTNLRVIHAPVRCCQLESHSLRCPCIETDLQELLKLLHLRN</sequence>
<dbReference type="Proteomes" id="UP000251314">
    <property type="component" value="Unassembled WGS sequence"/>
</dbReference>
<reference evidence="1 2" key="1">
    <citation type="submission" date="2018-01" db="EMBL/GenBank/DDBJ databases">
        <title>Draft genome of the strawberry crown rot pathogen Phytophthora cactorum.</title>
        <authorList>
            <person name="Armitage A.D."/>
            <person name="Lysoe E."/>
            <person name="Nellist C.F."/>
            <person name="Harrison R.J."/>
            <person name="Brurberg M.B."/>
        </authorList>
    </citation>
    <scope>NUCLEOTIDE SEQUENCE [LARGE SCALE GENOMIC DNA]</scope>
    <source>
        <strain evidence="1 2">10300</strain>
    </source>
</reference>
<dbReference type="VEuPathDB" id="FungiDB:PC110_g19518"/>
<dbReference type="AlphaFoldDB" id="A0A329RI59"/>
<organism evidence="1 2">
    <name type="scientific">Phytophthora cactorum</name>
    <dbReference type="NCBI Taxonomy" id="29920"/>
    <lineage>
        <taxon>Eukaryota</taxon>
        <taxon>Sar</taxon>
        <taxon>Stramenopiles</taxon>
        <taxon>Oomycota</taxon>
        <taxon>Peronosporomycetes</taxon>
        <taxon>Peronosporales</taxon>
        <taxon>Peronosporaceae</taxon>
        <taxon>Phytophthora</taxon>
    </lineage>
</organism>
<protein>
    <submittedName>
        <fullName evidence="1">Uncharacterized protein</fullName>
    </submittedName>
</protein>
<proteinExistence type="predicted"/>
<name>A0A329RI59_9STRA</name>
<comment type="caution">
    <text evidence="1">The sequence shown here is derived from an EMBL/GenBank/DDBJ whole genome shotgun (WGS) entry which is preliminary data.</text>
</comment>
<gene>
    <name evidence="1" type="ORF">PC110_g19518</name>
</gene>
<accession>A0A329RI59</accession>
<evidence type="ECO:0000313" key="1">
    <source>
        <dbReference type="EMBL" id="RAW24051.1"/>
    </source>
</evidence>
<keyword evidence="2" id="KW-1185">Reference proteome</keyword>
<dbReference type="OrthoDB" id="119949at2759"/>